<evidence type="ECO:0000313" key="2">
    <source>
        <dbReference type="EMBL" id="KAF2243066.1"/>
    </source>
</evidence>
<dbReference type="EMBL" id="ML987206">
    <property type="protein sequence ID" value="KAF2243066.1"/>
    <property type="molecule type" value="Genomic_DNA"/>
</dbReference>
<dbReference type="Proteomes" id="UP000800094">
    <property type="component" value="Unassembled WGS sequence"/>
</dbReference>
<feature type="compositionally biased region" description="Low complexity" evidence="1">
    <location>
        <begin position="31"/>
        <end position="45"/>
    </location>
</feature>
<dbReference type="RefSeq" id="XP_033678070.1">
    <property type="nucleotide sequence ID" value="XM_033835946.1"/>
</dbReference>
<accession>A0A6A6HYH1</accession>
<dbReference type="OrthoDB" id="2592504at2759"/>
<reference evidence="2" key="1">
    <citation type="journal article" date="2020" name="Stud. Mycol.">
        <title>101 Dothideomycetes genomes: a test case for predicting lifestyles and emergence of pathogens.</title>
        <authorList>
            <person name="Haridas S."/>
            <person name="Albert R."/>
            <person name="Binder M."/>
            <person name="Bloem J."/>
            <person name="Labutti K."/>
            <person name="Salamov A."/>
            <person name="Andreopoulos B."/>
            <person name="Baker S."/>
            <person name="Barry K."/>
            <person name="Bills G."/>
            <person name="Bluhm B."/>
            <person name="Cannon C."/>
            <person name="Castanera R."/>
            <person name="Culley D."/>
            <person name="Daum C."/>
            <person name="Ezra D."/>
            <person name="Gonzalez J."/>
            <person name="Henrissat B."/>
            <person name="Kuo A."/>
            <person name="Liang C."/>
            <person name="Lipzen A."/>
            <person name="Lutzoni F."/>
            <person name="Magnuson J."/>
            <person name="Mondo S."/>
            <person name="Nolan M."/>
            <person name="Ohm R."/>
            <person name="Pangilinan J."/>
            <person name="Park H.-J."/>
            <person name="Ramirez L."/>
            <person name="Alfaro M."/>
            <person name="Sun H."/>
            <person name="Tritt A."/>
            <person name="Yoshinaga Y."/>
            <person name="Zwiers L.-H."/>
            <person name="Turgeon B."/>
            <person name="Goodwin S."/>
            <person name="Spatafora J."/>
            <person name="Crous P."/>
            <person name="Grigoriev I."/>
        </authorList>
    </citation>
    <scope>NUCLEOTIDE SEQUENCE</scope>
    <source>
        <strain evidence="2">CBS 122368</strain>
    </source>
</reference>
<dbReference type="AlphaFoldDB" id="A0A6A6HYH1"/>
<sequence>MPPTRARGSGKNNGSARAAPYQFPDHDKENQGLQAKQKGPGAKKPGNNEPDRSGLPDNYLDIPLEEIKGEVPVYENAAAIRRKLQSLIDRKVHVPGTNKPFNKTSLSKELQAIAERSHPVKTYQHNVSSGGPSPQALARFLKKSGGMGGGDSEAYYFGNMLLEKLRIWNGEKKTKAREKAEVEFPNGRMRVDPSTFRIICRANEVPSRSEVANLGR</sequence>
<organism evidence="2 3">
    <name type="scientific">Trematosphaeria pertusa</name>
    <dbReference type="NCBI Taxonomy" id="390896"/>
    <lineage>
        <taxon>Eukaryota</taxon>
        <taxon>Fungi</taxon>
        <taxon>Dikarya</taxon>
        <taxon>Ascomycota</taxon>
        <taxon>Pezizomycotina</taxon>
        <taxon>Dothideomycetes</taxon>
        <taxon>Pleosporomycetidae</taxon>
        <taxon>Pleosporales</taxon>
        <taxon>Massarineae</taxon>
        <taxon>Trematosphaeriaceae</taxon>
        <taxon>Trematosphaeria</taxon>
    </lineage>
</organism>
<evidence type="ECO:0000256" key="1">
    <source>
        <dbReference type="SAM" id="MobiDB-lite"/>
    </source>
</evidence>
<dbReference type="GeneID" id="54589276"/>
<feature type="region of interest" description="Disordered" evidence="1">
    <location>
        <begin position="1"/>
        <end position="59"/>
    </location>
</feature>
<proteinExistence type="predicted"/>
<gene>
    <name evidence="2" type="ORF">BU26DRAFT_609765</name>
</gene>
<keyword evidence="3" id="KW-1185">Reference proteome</keyword>
<evidence type="ECO:0000313" key="3">
    <source>
        <dbReference type="Proteomes" id="UP000800094"/>
    </source>
</evidence>
<name>A0A6A6HYH1_9PLEO</name>
<protein>
    <submittedName>
        <fullName evidence="2">Uncharacterized protein</fullName>
    </submittedName>
</protein>